<dbReference type="GO" id="GO:0005886">
    <property type="term" value="C:plasma membrane"/>
    <property type="evidence" value="ECO:0007669"/>
    <property type="project" value="UniProtKB-SubCell"/>
</dbReference>
<keyword evidence="6 7" id="KW-0472">Membrane</keyword>
<evidence type="ECO:0000256" key="3">
    <source>
        <dbReference type="ARBA" id="ARBA00022475"/>
    </source>
</evidence>
<dbReference type="PROSITE" id="PS50928">
    <property type="entry name" value="ABC_TM1"/>
    <property type="match status" value="1"/>
</dbReference>
<dbReference type="Pfam" id="PF00528">
    <property type="entry name" value="BPD_transp_1"/>
    <property type="match status" value="1"/>
</dbReference>
<evidence type="ECO:0000313" key="9">
    <source>
        <dbReference type="EMBL" id="GAG65814.1"/>
    </source>
</evidence>
<organism evidence="9">
    <name type="scientific">marine sediment metagenome</name>
    <dbReference type="NCBI Taxonomy" id="412755"/>
    <lineage>
        <taxon>unclassified sequences</taxon>
        <taxon>metagenomes</taxon>
        <taxon>ecological metagenomes</taxon>
    </lineage>
</organism>
<feature type="transmembrane region" description="Helical" evidence="7">
    <location>
        <begin position="79"/>
        <end position="102"/>
    </location>
</feature>
<comment type="subcellular location">
    <subcellularLocation>
        <location evidence="1">Cell membrane</location>
        <topology evidence="1">Multi-pass membrane protein</topology>
    </subcellularLocation>
</comment>
<evidence type="ECO:0000256" key="7">
    <source>
        <dbReference type="SAM" id="Phobius"/>
    </source>
</evidence>
<dbReference type="EMBL" id="BART01000147">
    <property type="protein sequence ID" value="GAG65814.1"/>
    <property type="molecule type" value="Genomic_DNA"/>
</dbReference>
<dbReference type="PANTHER" id="PTHR43744:SF12">
    <property type="entry name" value="ABC TRANSPORTER PERMEASE PROTEIN MG189-RELATED"/>
    <property type="match status" value="1"/>
</dbReference>
<keyword evidence="3" id="KW-1003">Cell membrane</keyword>
<proteinExistence type="predicted"/>
<name>X0Z988_9ZZZZ</name>
<accession>X0Z988</accession>
<evidence type="ECO:0000256" key="2">
    <source>
        <dbReference type="ARBA" id="ARBA00022448"/>
    </source>
</evidence>
<evidence type="ECO:0000256" key="6">
    <source>
        <dbReference type="ARBA" id="ARBA00023136"/>
    </source>
</evidence>
<dbReference type="InterPro" id="IPR035906">
    <property type="entry name" value="MetI-like_sf"/>
</dbReference>
<feature type="transmembrane region" description="Helical" evidence="7">
    <location>
        <begin position="123"/>
        <end position="146"/>
    </location>
</feature>
<protein>
    <recommendedName>
        <fullName evidence="8">ABC transmembrane type-1 domain-containing protein</fullName>
    </recommendedName>
</protein>
<dbReference type="SUPFAM" id="SSF161098">
    <property type="entry name" value="MetI-like"/>
    <property type="match status" value="1"/>
</dbReference>
<evidence type="ECO:0000256" key="1">
    <source>
        <dbReference type="ARBA" id="ARBA00004651"/>
    </source>
</evidence>
<feature type="transmembrane region" description="Helical" evidence="7">
    <location>
        <begin position="12"/>
        <end position="33"/>
    </location>
</feature>
<reference evidence="9" key="1">
    <citation type="journal article" date="2014" name="Front. Microbiol.">
        <title>High frequency of phylogenetically diverse reductive dehalogenase-homologous genes in deep subseafloor sedimentary metagenomes.</title>
        <authorList>
            <person name="Kawai M."/>
            <person name="Futagami T."/>
            <person name="Toyoda A."/>
            <person name="Takaki Y."/>
            <person name="Nishi S."/>
            <person name="Hori S."/>
            <person name="Arai W."/>
            <person name="Tsubouchi T."/>
            <person name="Morono Y."/>
            <person name="Uchiyama I."/>
            <person name="Ito T."/>
            <person name="Fujiyama A."/>
            <person name="Inagaki F."/>
            <person name="Takami H."/>
        </authorList>
    </citation>
    <scope>NUCLEOTIDE SEQUENCE</scope>
    <source>
        <strain evidence="9">Expedition CK06-06</strain>
    </source>
</reference>
<dbReference type="GO" id="GO:0055085">
    <property type="term" value="P:transmembrane transport"/>
    <property type="evidence" value="ECO:0007669"/>
    <property type="project" value="InterPro"/>
</dbReference>
<keyword evidence="2" id="KW-0813">Transport</keyword>
<keyword evidence="5 7" id="KW-1133">Transmembrane helix</keyword>
<sequence length="160" mass="18266">MIPESVTLIPRFAIIIKMGWIDTYTALIMPYFLGNALGTFLMRQFFFTIPIEIEDAARIDGANSFCIFWKVMLPLIKPALATLVAITLVVNWNNFLWPLVVINRESMKVLSVGMTTFRLQQTVQWNLLNAGVIISLVPILIIFFFAQKFFIRGITFTGLK</sequence>
<dbReference type="Gene3D" id="1.10.3720.10">
    <property type="entry name" value="MetI-like"/>
    <property type="match status" value="1"/>
</dbReference>
<keyword evidence="4 7" id="KW-0812">Transmembrane</keyword>
<evidence type="ECO:0000256" key="5">
    <source>
        <dbReference type="ARBA" id="ARBA00022989"/>
    </source>
</evidence>
<gene>
    <name evidence="9" type="ORF">S01H4_00916</name>
</gene>
<comment type="caution">
    <text evidence="9">The sequence shown here is derived from an EMBL/GenBank/DDBJ whole genome shotgun (WGS) entry which is preliminary data.</text>
</comment>
<feature type="domain" description="ABC transmembrane type-1" evidence="8">
    <location>
        <begin position="1"/>
        <end position="146"/>
    </location>
</feature>
<dbReference type="AlphaFoldDB" id="X0Z988"/>
<dbReference type="PANTHER" id="PTHR43744">
    <property type="entry name" value="ABC TRANSPORTER PERMEASE PROTEIN MG189-RELATED-RELATED"/>
    <property type="match status" value="1"/>
</dbReference>
<dbReference type="InterPro" id="IPR000515">
    <property type="entry name" value="MetI-like"/>
</dbReference>
<evidence type="ECO:0000259" key="8">
    <source>
        <dbReference type="PROSITE" id="PS50928"/>
    </source>
</evidence>
<dbReference type="CDD" id="cd06261">
    <property type="entry name" value="TM_PBP2"/>
    <property type="match status" value="1"/>
</dbReference>
<evidence type="ECO:0000256" key="4">
    <source>
        <dbReference type="ARBA" id="ARBA00022692"/>
    </source>
</evidence>